<evidence type="ECO:0008006" key="8">
    <source>
        <dbReference type="Google" id="ProtNLM"/>
    </source>
</evidence>
<keyword evidence="7" id="KW-1185">Reference proteome</keyword>
<sequence length="513" mass="59164">MNDFNRCNKVSGVYCLKHGISDLKITIKLKSQDSIISLPKFEDYSQGSNALKLDTTTEEYVFKWQEKIFSRWEVQRYIDEHNCITDDELKYHENVKNIDYTPGKIFTYVHEDYYLPLPYDTDKKSKKGIFNLETYLEQLNLNDPIGRVFGGEMISTMHLFSSDENVMDPVEWMAMHVVFDNSDYNEESQLIYKQEVTLLSLYHNLTQNYLIMTPDVNNLELNPYSVETPSGVQWGYQYAIDVEFHNLEDGEELVMLLNKLHKRWDRKHKHFVNFHMPPPGKRQYYVALEILTAEGFDMDNLYIEFNIKVPEELQCEDTLHGRTHTSVANFIDFTEEWTFGHSLELIIEADSGTDPPPLKLFFEAISTDWWGRHRTEGYAYLPLPLVPGHYTKTMSCRRPEELDIVTARSRRFFLGGCHLIKDLNVLIDPHSKNANFTFTTTGTITIRWNVISQSRMGNIGSTSAVSSSCGASTASALLRGAEAALYKYKQARARLAAATKQLVEPSGDGFVKY</sequence>
<dbReference type="PANTHER" id="PTHR12968:SF4">
    <property type="entry name" value="TECTONIC-LIKE COMPLEX MEMBER MKS1"/>
    <property type="match status" value="1"/>
</dbReference>
<evidence type="ECO:0000313" key="6">
    <source>
        <dbReference type="EMBL" id="CAB3220250.1"/>
    </source>
</evidence>
<dbReference type="EMBL" id="CADEBC010000045">
    <property type="protein sequence ID" value="CAB3220250.1"/>
    <property type="molecule type" value="Genomic_DNA"/>
</dbReference>
<evidence type="ECO:0000313" key="7">
    <source>
        <dbReference type="Proteomes" id="UP000494106"/>
    </source>
</evidence>
<proteinExistence type="predicted"/>
<accession>A0A8S0YLW6</accession>
<evidence type="ECO:0000256" key="2">
    <source>
        <dbReference type="ARBA" id="ARBA00022490"/>
    </source>
</evidence>
<comment type="subcellular location">
    <subcellularLocation>
        <location evidence="1">Cytoplasm</location>
        <location evidence="1">Cytoskeleton</location>
        <location evidence="1">Cilium basal body</location>
    </subcellularLocation>
</comment>
<comment type="caution">
    <text evidence="6">The sequence shown here is derived from an EMBL/GenBank/DDBJ whole genome shotgun (WGS) entry which is preliminary data.</text>
</comment>
<reference evidence="6 7" key="1">
    <citation type="submission" date="2020-04" db="EMBL/GenBank/DDBJ databases">
        <authorList>
            <person name="Wallbank WR R."/>
            <person name="Pardo Diaz C."/>
            <person name="Kozak K."/>
            <person name="Martin S."/>
            <person name="Jiggins C."/>
            <person name="Moest M."/>
            <person name="Warren A I."/>
            <person name="Byers J.R.P. K."/>
            <person name="Montejo-Kovacevich G."/>
            <person name="Yen C E."/>
        </authorList>
    </citation>
    <scope>NUCLEOTIDE SEQUENCE [LARGE SCALE GENOMIC DNA]</scope>
</reference>
<dbReference type="OrthoDB" id="10263520at2759"/>
<dbReference type="Pfam" id="PF07162">
    <property type="entry name" value="B9-C2"/>
    <property type="match status" value="1"/>
</dbReference>
<dbReference type="InterPro" id="IPR010796">
    <property type="entry name" value="C2_B9-type_dom"/>
</dbReference>
<dbReference type="PANTHER" id="PTHR12968">
    <property type="entry name" value="B9 DOMAIN-CONTAINING"/>
    <property type="match status" value="1"/>
</dbReference>
<name>A0A8S0YLW6_ARCPL</name>
<protein>
    <recommendedName>
        <fullName evidence="8">Meckel syndrome type 1 protein</fullName>
    </recommendedName>
</protein>
<keyword evidence="4" id="KW-0206">Cytoskeleton</keyword>
<dbReference type="Proteomes" id="UP000494106">
    <property type="component" value="Unassembled WGS sequence"/>
</dbReference>
<gene>
    <name evidence="6" type="ORF">APLA_LOCUS203</name>
</gene>
<dbReference type="GO" id="GO:0036038">
    <property type="term" value="C:MKS complex"/>
    <property type="evidence" value="ECO:0007669"/>
    <property type="project" value="TreeGrafter"/>
</dbReference>
<evidence type="ECO:0000256" key="1">
    <source>
        <dbReference type="ARBA" id="ARBA00004120"/>
    </source>
</evidence>
<evidence type="ECO:0000256" key="3">
    <source>
        <dbReference type="ARBA" id="ARBA00022794"/>
    </source>
</evidence>
<dbReference type="PROSITE" id="PS51381">
    <property type="entry name" value="C2_B9"/>
    <property type="match status" value="1"/>
</dbReference>
<evidence type="ECO:0000256" key="4">
    <source>
        <dbReference type="ARBA" id="ARBA00023212"/>
    </source>
</evidence>
<evidence type="ECO:0000256" key="5">
    <source>
        <dbReference type="ARBA" id="ARBA00023273"/>
    </source>
</evidence>
<keyword evidence="2" id="KW-0963">Cytoplasm</keyword>
<keyword evidence="3" id="KW-0970">Cilium biogenesis/degradation</keyword>
<dbReference type="GO" id="GO:0060271">
    <property type="term" value="P:cilium assembly"/>
    <property type="evidence" value="ECO:0007669"/>
    <property type="project" value="TreeGrafter"/>
</dbReference>
<organism evidence="6 7">
    <name type="scientific">Arctia plantaginis</name>
    <name type="common">Wood tiger moth</name>
    <name type="synonym">Phalaena plantaginis</name>
    <dbReference type="NCBI Taxonomy" id="874455"/>
    <lineage>
        <taxon>Eukaryota</taxon>
        <taxon>Metazoa</taxon>
        <taxon>Ecdysozoa</taxon>
        <taxon>Arthropoda</taxon>
        <taxon>Hexapoda</taxon>
        <taxon>Insecta</taxon>
        <taxon>Pterygota</taxon>
        <taxon>Neoptera</taxon>
        <taxon>Endopterygota</taxon>
        <taxon>Lepidoptera</taxon>
        <taxon>Glossata</taxon>
        <taxon>Ditrysia</taxon>
        <taxon>Noctuoidea</taxon>
        <taxon>Erebidae</taxon>
        <taxon>Arctiinae</taxon>
        <taxon>Arctia</taxon>
    </lineage>
</organism>
<dbReference type="AlphaFoldDB" id="A0A8S0YLW6"/>
<keyword evidence="5" id="KW-0966">Cell projection</keyword>